<name>B3EN15_CHLPB</name>
<dbReference type="GO" id="GO:0071555">
    <property type="term" value="P:cell wall organization"/>
    <property type="evidence" value="ECO:0007669"/>
    <property type="project" value="UniProtKB-UniRule"/>
</dbReference>
<dbReference type="Gene3D" id="2.40.440.10">
    <property type="entry name" value="L,D-transpeptidase catalytic domain-like"/>
    <property type="match status" value="1"/>
</dbReference>
<dbReference type="AlphaFoldDB" id="B3EN15"/>
<dbReference type="CDD" id="cd16913">
    <property type="entry name" value="YkuD_like"/>
    <property type="match status" value="1"/>
</dbReference>
<dbReference type="PROSITE" id="PS52029">
    <property type="entry name" value="LD_TPASE"/>
    <property type="match status" value="1"/>
</dbReference>
<dbReference type="eggNOG" id="COG2989">
    <property type="taxonomic scope" value="Bacteria"/>
</dbReference>
<dbReference type="SUPFAM" id="SSF47090">
    <property type="entry name" value="PGBD-like"/>
    <property type="match status" value="1"/>
</dbReference>
<dbReference type="STRING" id="331678.Cphamn1_2095"/>
<evidence type="ECO:0000256" key="5">
    <source>
        <dbReference type="ARBA" id="ARBA00022984"/>
    </source>
</evidence>
<dbReference type="GO" id="GO:0008360">
    <property type="term" value="P:regulation of cell shape"/>
    <property type="evidence" value="ECO:0007669"/>
    <property type="project" value="UniProtKB-UniRule"/>
</dbReference>
<evidence type="ECO:0000256" key="8">
    <source>
        <dbReference type="SAM" id="SignalP"/>
    </source>
</evidence>
<evidence type="ECO:0000259" key="9">
    <source>
        <dbReference type="PROSITE" id="PS52029"/>
    </source>
</evidence>
<dbReference type="UniPathway" id="UPA00219"/>
<dbReference type="GO" id="GO:0004180">
    <property type="term" value="F:carboxypeptidase activity"/>
    <property type="evidence" value="ECO:0007669"/>
    <property type="project" value="UniProtKB-ARBA"/>
</dbReference>
<dbReference type="Pfam" id="PF03734">
    <property type="entry name" value="YkuD"/>
    <property type="match status" value="1"/>
</dbReference>
<dbReference type="InterPro" id="IPR052905">
    <property type="entry name" value="LD-transpeptidase_YkuD-like"/>
</dbReference>
<keyword evidence="6 7" id="KW-0961">Cell wall biogenesis/degradation</keyword>
<dbReference type="InterPro" id="IPR045380">
    <property type="entry name" value="LD_TPept_scaffold_dom"/>
</dbReference>
<dbReference type="EMBL" id="CP001101">
    <property type="protein sequence ID" value="ACE05004.1"/>
    <property type="molecule type" value="Genomic_DNA"/>
</dbReference>
<evidence type="ECO:0000256" key="4">
    <source>
        <dbReference type="ARBA" id="ARBA00022960"/>
    </source>
</evidence>
<keyword evidence="4 7" id="KW-0133">Cell shape</keyword>
<dbReference type="Gene3D" id="1.10.101.10">
    <property type="entry name" value="PGBD-like superfamily/PGBD"/>
    <property type="match status" value="1"/>
</dbReference>
<dbReference type="InterPro" id="IPR038063">
    <property type="entry name" value="Transpep_catalytic_dom"/>
</dbReference>
<evidence type="ECO:0000256" key="6">
    <source>
        <dbReference type="ARBA" id="ARBA00023316"/>
    </source>
</evidence>
<dbReference type="KEGG" id="cpb:Cphamn1_2095"/>
<feature type="chain" id="PRO_5002786196" evidence="8">
    <location>
        <begin position="22"/>
        <end position="566"/>
    </location>
</feature>
<evidence type="ECO:0000256" key="1">
    <source>
        <dbReference type="ARBA" id="ARBA00004752"/>
    </source>
</evidence>
<dbReference type="Pfam" id="PF01471">
    <property type="entry name" value="PG_binding_1"/>
    <property type="match status" value="1"/>
</dbReference>
<dbReference type="SUPFAM" id="SSF141523">
    <property type="entry name" value="L,D-transpeptidase catalytic domain-like"/>
    <property type="match status" value="1"/>
</dbReference>
<evidence type="ECO:0000256" key="7">
    <source>
        <dbReference type="PROSITE-ProRule" id="PRU01373"/>
    </source>
</evidence>
<organism evidence="10">
    <name type="scientific">Chlorobium phaeobacteroides (strain BS1)</name>
    <dbReference type="NCBI Taxonomy" id="331678"/>
    <lineage>
        <taxon>Bacteria</taxon>
        <taxon>Pseudomonadati</taxon>
        <taxon>Chlorobiota</taxon>
        <taxon>Chlorobiia</taxon>
        <taxon>Chlorobiales</taxon>
        <taxon>Chlorobiaceae</taxon>
        <taxon>Chlorobium/Pelodictyon group</taxon>
        <taxon>Chlorobium</taxon>
    </lineage>
</organism>
<dbReference type="InterPro" id="IPR036365">
    <property type="entry name" value="PGBD-like_sf"/>
</dbReference>
<sequence length="566" mass="63804">MFVMIALLVVLLAFGPGSTQTPPVQKRTVAASSVTEVKRKSGKNHEIRENIRCHIEQLENDQALRKGRERMAFNAYLADFYRSNDFSPVWVKRSQISEMLDAIKSVEADGLLSQDYHLSAIQEFYENSPDTPFLKARYELLLTDAMFKLSYHLLHGKVDPEKLDSNWNLSEGVNGDGLAGMLRNALAGDSLAALIAQLRPKHPSYSSLKEGLARYRRLAADGGWGTVPEGPTIKEIGQYDARIPALRGRLEISGEIEQLSKVDTSYADEAMRYSVGLQEAVKKFQNRHGLQEDGEVGPKTLRALNVPVEKRVEQIRINLERYRWFVQKLEPTYLLVNIAGFNITYFEQGAFKWGSRVIVGEPFWKTPVFKAQMQYVIFNPSWNVPPGILRKEALPAIRKDPGYLSRHGLQVVDRNGNVVNPGSVNWASGAQSYRLRQPPGSRNALGRVKFMFPNKHLVYLHDTPGKHLFDKSSRAFSHGCIRLQNPLDLAELLLGWSGEKVRQTVSAGRTRRINLPTKLPVFLLYLTAVAEGEEVQFKNDVYSRDAAVLQALNSPFPYKTVESCTF</sequence>
<dbReference type="InterPro" id="IPR036366">
    <property type="entry name" value="PGBDSf"/>
</dbReference>
<feature type="active site" description="Nucleophile" evidence="7">
    <location>
        <position position="480"/>
    </location>
</feature>
<feature type="signal peptide" evidence="8">
    <location>
        <begin position="1"/>
        <end position="21"/>
    </location>
</feature>
<evidence type="ECO:0000256" key="3">
    <source>
        <dbReference type="ARBA" id="ARBA00022679"/>
    </source>
</evidence>
<dbReference type="Pfam" id="PF20142">
    <property type="entry name" value="Scaffold"/>
    <property type="match status" value="1"/>
</dbReference>
<dbReference type="PANTHER" id="PTHR41533">
    <property type="entry name" value="L,D-TRANSPEPTIDASE HI_1667-RELATED"/>
    <property type="match status" value="1"/>
</dbReference>
<dbReference type="PANTHER" id="PTHR41533:SF2">
    <property type="entry name" value="BLR7131 PROTEIN"/>
    <property type="match status" value="1"/>
</dbReference>
<dbReference type="GO" id="GO:0009252">
    <property type="term" value="P:peptidoglycan biosynthetic process"/>
    <property type="evidence" value="ECO:0007669"/>
    <property type="project" value="UniProtKB-UniPathway"/>
</dbReference>
<keyword evidence="5 7" id="KW-0573">Peptidoglycan synthesis</keyword>
<evidence type="ECO:0000313" key="10">
    <source>
        <dbReference type="EMBL" id="ACE05004.1"/>
    </source>
</evidence>
<dbReference type="GO" id="GO:0016740">
    <property type="term" value="F:transferase activity"/>
    <property type="evidence" value="ECO:0007669"/>
    <property type="project" value="UniProtKB-KW"/>
</dbReference>
<comment type="pathway">
    <text evidence="1 7">Cell wall biogenesis; peptidoglycan biosynthesis.</text>
</comment>
<proteinExistence type="inferred from homology"/>
<dbReference type="InterPro" id="IPR002477">
    <property type="entry name" value="Peptidoglycan-bd-like"/>
</dbReference>
<feature type="domain" description="L,D-TPase catalytic" evidence="9">
    <location>
        <begin position="332"/>
        <end position="504"/>
    </location>
</feature>
<gene>
    <name evidence="10" type="ordered locus">Cphamn1_2095</name>
</gene>
<reference evidence="10" key="1">
    <citation type="submission" date="2008-06" db="EMBL/GenBank/DDBJ databases">
        <title>Complete sequence of Chlorobium phaeobacteroides BS1.</title>
        <authorList>
            <consortium name="US DOE Joint Genome Institute"/>
            <person name="Lucas S."/>
            <person name="Copeland A."/>
            <person name="Lapidus A."/>
            <person name="Glavina del Rio T."/>
            <person name="Dalin E."/>
            <person name="Tice H."/>
            <person name="Bruce D."/>
            <person name="Goodwin L."/>
            <person name="Pitluck S."/>
            <person name="Schmutz J."/>
            <person name="Larimer F."/>
            <person name="Land M."/>
            <person name="Hauser L."/>
            <person name="Kyrpides N."/>
            <person name="Ovchinnikova G."/>
            <person name="Li T."/>
            <person name="Liu Z."/>
            <person name="Zhao F."/>
            <person name="Overmann J."/>
            <person name="Bryant D.A."/>
            <person name="Richardson P."/>
        </authorList>
    </citation>
    <scope>NUCLEOTIDE SEQUENCE [LARGE SCALE GENOMIC DNA]</scope>
    <source>
        <strain evidence="10">BS1</strain>
    </source>
</reference>
<dbReference type="InterPro" id="IPR005490">
    <property type="entry name" value="LD_TPept_cat_dom"/>
</dbReference>
<dbReference type="HOGENOM" id="CLU_020360_3_4_10"/>
<feature type="active site" description="Proton donor/acceptor" evidence="7">
    <location>
        <position position="461"/>
    </location>
</feature>
<comment type="similarity">
    <text evidence="2">Belongs to the YkuD family.</text>
</comment>
<accession>B3EN15</accession>
<evidence type="ECO:0000256" key="2">
    <source>
        <dbReference type="ARBA" id="ARBA00005992"/>
    </source>
</evidence>
<keyword evidence="8" id="KW-0732">Signal</keyword>
<protein>
    <submittedName>
        <fullName evidence="10">Peptidoglycan-binding domain 1 protein</fullName>
    </submittedName>
</protein>
<keyword evidence="3" id="KW-0808">Transferase</keyword>